<feature type="transmembrane region" description="Helical" evidence="1">
    <location>
        <begin position="30"/>
        <end position="51"/>
    </location>
</feature>
<organism evidence="4 5">
    <name type="scientific">Colwellia echini</name>
    <dbReference type="NCBI Taxonomy" id="1982103"/>
    <lineage>
        <taxon>Bacteria</taxon>
        <taxon>Pseudomonadati</taxon>
        <taxon>Pseudomonadota</taxon>
        <taxon>Gammaproteobacteria</taxon>
        <taxon>Alteromonadales</taxon>
        <taxon>Colwelliaceae</taxon>
        <taxon>Colwellia</taxon>
    </lineage>
</organism>
<reference evidence="4 5" key="1">
    <citation type="submission" date="2019-08" db="EMBL/GenBank/DDBJ databases">
        <title>Microbe sample from Colwellia echini.</title>
        <authorList>
            <person name="Christiansen L."/>
            <person name="Pathiraja D."/>
            <person name="Schultz-Johansen M."/>
            <person name="Choi I.-G."/>
            <person name="Stougaard P."/>
        </authorList>
    </citation>
    <scope>NUCLEOTIDE SEQUENCE [LARGE SCALE GENOMIC DNA]</scope>
    <source>
        <strain evidence="4 5">A3</strain>
    </source>
</reference>
<evidence type="ECO:0000313" key="5">
    <source>
        <dbReference type="Proteomes" id="UP000815846"/>
    </source>
</evidence>
<feature type="transmembrane region" description="Helical" evidence="1">
    <location>
        <begin position="72"/>
        <end position="91"/>
    </location>
</feature>
<accession>A0ABY3MU93</accession>
<keyword evidence="1" id="KW-1133">Transmembrane helix</keyword>
<feature type="transmembrane region" description="Helical" evidence="1">
    <location>
        <begin position="242"/>
        <end position="260"/>
    </location>
</feature>
<gene>
    <name evidence="4" type="ORF">CWS31_013850</name>
</gene>
<feature type="transmembrane region" description="Helical" evidence="1">
    <location>
        <begin position="189"/>
        <end position="208"/>
    </location>
</feature>
<evidence type="ECO:0000259" key="2">
    <source>
        <dbReference type="Pfam" id="PF01757"/>
    </source>
</evidence>
<dbReference type="Pfam" id="PF19040">
    <property type="entry name" value="SGNH"/>
    <property type="match status" value="1"/>
</dbReference>
<evidence type="ECO:0000256" key="1">
    <source>
        <dbReference type="SAM" id="Phobius"/>
    </source>
</evidence>
<feature type="transmembrane region" description="Helical" evidence="1">
    <location>
        <begin position="272"/>
        <end position="297"/>
    </location>
</feature>
<dbReference type="Proteomes" id="UP000815846">
    <property type="component" value="Unassembled WGS sequence"/>
</dbReference>
<keyword evidence="1" id="KW-0472">Membrane</keyword>
<feature type="transmembrane region" description="Helical" evidence="1">
    <location>
        <begin position="342"/>
        <end position="358"/>
    </location>
</feature>
<comment type="caution">
    <text evidence="4">The sequence shown here is derived from an EMBL/GenBank/DDBJ whole genome shotgun (WGS) entry which is preliminary data.</text>
</comment>
<dbReference type="PANTHER" id="PTHR23028">
    <property type="entry name" value="ACETYLTRANSFERASE"/>
    <property type="match status" value="1"/>
</dbReference>
<evidence type="ECO:0000313" key="4">
    <source>
        <dbReference type="EMBL" id="TYK64772.1"/>
    </source>
</evidence>
<name>A0ABY3MU93_9GAMM</name>
<dbReference type="RefSeq" id="WP_101343649.1">
    <property type="nucleotide sequence ID" value="NZ_PJAI02000018.1"/>
</dbReference>
<protein>
    <submittedName>
        <fullName evidence="4">Acyltransferase</fullName>
    </submittedName>
</protein>
<dbReference type="Pfam" id="PF01757">
    <property type="entry name" value="Acyl_transf_3"/>
    <property type="match status" value="1"/>
</dbReference>
<feature type="transmembrane region" description="Helical" evidence="1">
    <location>
        <begin position="7"/>
        <end position="24"/>
    </location>
</feature>
<feature type="transmembrane region" description="Helical" evidence="1">
    <location>
        <begin position="165"/>
        <end position="183"/>
    </location>
</feature>
<dbReference type="InterPro" id="IPR002656">
    <property type="entry name" value="Acyl_transf_3_dom"/>
</dbReference>
<keyword evidence="4" id="KW-0808">Transferase</keyword>
<keyword evidence="4" id="KW-0012">Acyltransferase</keyword>
<dbReference type="PANTHER" id="PTHR23028:SF53">
    <property type="entry name" value="ACYL_TRANSF_3 DOMAIN-CONTAINING PROTEIN"/>
    <property type="match status" value="1"/>
</dbReference>
<dbReference type="GO" id="GO:0016746">
    <property type="term" value="F:acyltransferase activity"/>
    <property type="evidence" value="ECO:0007669"/>
    <property type="project" value="UniProtKB-KW"/>
</dbReference>
<keyword evidence="5" id="KW-1185">Reference proteome</keyword>
<feature type="transmembrane region" description="Helical" evidence="1">
    <location>
        <begin position="130"/>
        <end position="153"/>
    </location>
</feature>
<dbReference type="InterPro" id="IPR043968">
    <property type="entry name" value="SGNH"/>
</dbReference>
<sequence length="641" mass="72875">MKFRKDINGLRAIAVIAVVLFHFNPAWMPGGFAGVDVFFVISGFLMTSIIFRGIEQENFSILKFYVARANRIIPALALLCFVMLIFGWFYLTSLDYESLGKHVTSSILFFSNIVYWQESGYFSPASNEKWLLHTWSLSVEWQFYIIYPLLLVIMKKFMAVRLMKGLVLICAILGFVYCVIATFKWPNSSYYLLTTRAWEMMIGGVACLYPISLRENRKKLVEWTGMILVVLSYIYISKEDAWPGYLALFPVLGAFLIIQANRSNSIITNNRVFQCLGAWSYSIYLWHWPFVVAIYSFSLSETFVYLGITLSIIFGYLSNRYIEKANFRKDFSNIHHIIKCKPIIFLLIVSSLGGYIYYQSGIDTSIRRGASTPQAKFLTTYTIASSEKGRFDSYWLKCNSYTSLTHNNDLNIAPICLTSKGEGGVFLWGDSHAEALSLGLRTLLKPMGIPFYQKTSAGCKPSLNDSKMKMAVFRKSCIHSNKLALESIYKLKPQLVILAQSMAHDETQWVEIVTKIKSAGVKSVLLIGPLPQWQPSLPKVMIKPIHWTSNENFINDAGLDVTLIELDSIMKNRFADAKLEYISLIDELCRLNTGKYYCRVKVNSGKLFQVDYGHLSDEGSLFVVNEILADKVIGLLTNTNN</sequence>
<feature type="transmembrane region" description="Helical" evidence="1">
    <location>
        <begin position="220"/>
        <end position="236"/>
    </location>
</feature>
<keyword evidence="1" id="KW-0812">Transmembrane</keyword>
<dbReference type="EMBL" id="PJAI02000018">
    <property type="protein sequence ID" value="TYK64772.1"/>
    <property type="molecule type" value="Genomic_DNA"/>
</dbReference>
<evidence type="ECO:0000259" key="3">
    <source>
        <dbReference type="Pfam" id="PF19040"/>
    </source>
</evidence>
<feature type="domain" description="SGNH" evidence="3">
    <location>
        <begin position="412"/>
        <end position="627"/>
    </location>
</feature>
<proteinExistence type="predicted"/>
<feature type="transmembrane region" description="Helical" evidence="1">
    <location>
        <begin position="303"/>
        <end position="322"/>
    </location>
</feature>
<dbReference type="InterPro" id="IPR050879">
    <property type="entry name" value="Acyltransferase_3"/>
</dbReference>
<feature type="domain" description="Acyltransferase 3" evidence="2">
    <location>
        <begin position="5"/>
        <end position="316"/>
    </location>
</feature>